<evidence type="ECO:0008006" key="4">
    <source>
        <dbReference type="Google" id="ProtNLM"/>
    </source>
</evidence>
<keyword evidence="3" id="KW-1185">Reference proteome</keyword>
<sequence length="310" mass="35059">MAAVAAVAMGVKSGIVLRRRRRAWLALVEGAPRGHACWVGHGLGISLNGTPWCDVELLCFSDSSRWMSKSRSDTQTCHIQSAHVKGGHINIAVDRSKVAKHKLKQGLRLILTTHFSVGKLKMSPGALIANFLIKWNLESYVLLRIRVIMGILTNLYLMFFFSSLFFTRIYRSMVNFLDPAADATLLFPVWALILVGLRSSIHGRSSSGTFFELRNVLKLLVVAYMNLTRGSKLWRFPFWFFWGLLALQCFYKILARHIASKSLWNGRVYGRNGNESNFNPEICNPETGRIQVVGLWRVAEKQKECTHSKS</sequence>
<reference evidence="2" key="1">
    <citation type="submission" date="2015-04" db="UniProtKB">
        <authorList>
            <consortium name="EnsemblPlants"/>
        </authorList>
    </citation>
    <scope>IDENTIFICATION</scope>
</reference>
<dbReference type="STRING" id="40148.A0A0E0BLA4"/>
<reference evidence="2" key="2">
    <citation type="submission" date="2018-05" db="EMBL/GenBank/DDBJ databases">
        <title>OgluRS3 (Oryza glumaepatula Reference Sequence Version 3).</title>
        <authorList>
            <person name="Zhang J."/>
            <person name="Kudrna D."/>
            <person name="Lee S."/>
            <person name="Talag J."/>
            <person name="Welchert J."/>
            <person name="Wing R.A."/>
        </authorList>
    </citation>
    <scope>NUCLEOTIDE SEQUENCE [LARGE SCALE GENOMIC DNA]</scope>
</reference>
<name>A0A0E0BLA4_9ORYZ</name>
<feature type="transmembrane region" description="Helical" evidence="1">
    <location>
        <begin position="233"/>
        <end position="254"/>
    </location>
</feature>
<dbReference type="Proteomes" id="UP000026961">
    <property type="component" value="Chromosome 11"/>
</dbReference>
<keyword evidence="1" id="KW-0472">Membrane</keyword>
<evidence type="ECO:0000256" key="1">
    <source>
        <dbReference type="SAM" id="Phobius"/>
    </source>
</evidence>
<protein>
    <recommendedName>
        <fullName evidence="4">DUF4220 domain-containing protein</fullName>
    </recommendedName>
</protein>
<proteinExistence type="predicted"/>
<dbReference type="EnsemblPlants" id="OGLUM11G19480.1">
    <property type="protein sequence ID" value="OGLUM11G19480.1"/>
    <property type="gene ID" value="OGLUM11G19480"/>
</dbReference>
<feature type="transmembrane region" description="Helical" evidence="1">
    <location>
        <begin position="147"/>
        <end position="170"/>
    </location>
</feature>
<dbReference type="Gramene" id="OGLUM11G19480.1">
    <property type="protein sequence ID" value="OGLUM11G19480.1"/>
    <property type="gene ID" value="OGLUM11G19480"/>
</dbReference>
<dbReference type="HOGENOM" id="CLU_898275_0_0_1"/>
<keyword evidence="1" id="KW-0812">Transmembrane</keyword>
<dbReference type="AlphaFoldDB" id="A0A0E0BLA4"/>
<organism evidence="2">
    <name type="scientific">Oryza glumipatula</name>
    <dbReference type="NCBI Taxonomy" id="40148"/>
    <lineage>
        <taxon>Eukaryota</taxon>
        <taxon>Viridiplantae</taxon>
        <taxon>Streptophyta</taxon>
        <taxon>Embryophyta</taxon>
        <taxon>Tracheophyta</taxon>
        <taxon>Spermatophyta</taxon>
        <taxon>Magnoliopsida</taxon>
        <taxon>Liliopsida</taxon>
        <taxon>Poales</taxon>
        <taxon>Poaceae</taxon>
        <taxon>BOP clade</taxon>
        <taxon>Oryzoideae</taxon>
        <taxon>Oryzeae</taxon>
        <taxon>Oryzinae</taxon>
        <taxon>Oryza</taxon>
    </lineage>
</organism>
<keyword evidence="1" id="KW-1133">Transmembrane helix</keyword>
<feature type="transmembrane region" description="Helical" evidence="1">
    <location>
        <begin position="176"/>
        <end position="197"/>
    </location>
</feature>
<evidence type="ECO:0000313" key="3">
    <source>
        <dbReference type="Proteomes" id="UP000026961"/>
    </source>
</evidence>
<evidence type="ECO:0000313" key="2">
    <source>
        <dbReference type="EnsemblPlants" id="OGLUM11G19480.1"/>
    </source>
</evidence>
<accession>A0A0E0BLA4</accession>